<keyword evidence="8" id="KW-0812">Transmembrane</keyword>
<evidence type="ECO:0000259" key="10">
    <source>
        <dbReference type="Pfam" id="PF10502"/>
    </source>
</evidence>
<organism evidence="11 12">
    <name type="scientific">Corynebacterium kroppenstedtii (strain DSM 44385 / JCM 11950 / CIP 105744 / CCUG 35717)</name>
    <dbReference type="NCBI Taxonomy" id="645127"/>
    <lineage>
        <taxon>Bacteria</taxon>
        <taxon>Bacillati</taxon>
        <taxon>Actinomycetota</taxon>
        <taxon>Actinomycetes</taxon>
        <taxon>Mycobacteriales</taxon>
        <taxon>Corynebacteriaceae</taxon>
        <taxon>Corynebacterium</taxon>
    </lineage>
</organism>
<dbReference type="STRING" id="645127.ckrop_1177"/>
<dbReference type="PRINTS" id="PR00727">
    <property type="entry name" value="LEADERPTASE"/>
</dbReference>
<dbReference type="Proteomes" id="UP000001473">
    <property type="component" value="Chromosome"/>
</dbReference>
<dbReference type="InterPro" id="IPR000223">
    <property type="entry name" value="Pept_S26A_signal_pept_1"/>
</dbReference>
<dbReference type="EMBL" id="CP001620">
    <property type="protein sequence ID" value="ACR17922.1"/>
    <property type="molecule type" value="Genomic_DNA"/>
</dbReference>
<dbReference type="RefSeq" id="WP_012731809.1">
    <property type="nucleotide sequence ID" value="NC_012704.1"/>
</dbReference>
<feature type="active site" evidence="7">
    <location>
        <position position="135"/>
    </location>
</feature>
<dbReference type="GO" id="GO:0006465">
    <property type="term" value="P:signal peptide processing"/>
    <property type="evidence" value="ECO:0007669"/>
    <property type="project" value="InterPro"/>
</dbReference>
<name>C4LJB7_CORK4</name>
<keyword evidence="8" id="KW-0472">Membrane</keyword>
<dbReference type="PANTHER" id="PTHR43390">
    <property type="entry name" value="SIGNAL PEPTIDASE I"/>
    <property type="match status" value="1"/>
</dbReference>
<dbReference type="Pfam" id="PF10502">
    <property type="entry name" value="Peptidase_S26"/>
    <property type="match status" value="1"/>
</dbReference>
<dbReference type="AlphaFoldDB" id="C4LJB7"/>
<evidence type="ECO:0000313" key="12">
    <source>
        <dbReference type="Proteomes" id="UP000001473"/>
    </source>
</evidence>
<dbReference type="GO" id="GO:0004252">
    <property type="term" value="F:serine-type endopeptidase activity"/>
    <property type="evidence" value="ECO:0007669"/>
    <property type="project" value="InterPro"/>
</dbReference>
<accession>C4LJB7</accession>
<reference evidence="11 12" key="1">
    <citation type="journal article" date="2008" name="J. Biotechnol.">
        <title>Ultrafast pyrosequencing of Corynebacterium kroppenstedtii DSM44385 revealed insights into the physiology of a lipophilic corynebacterium that lacks mycolic acids.</title>
        <authorList>
            <person name="Tauch A."/>
            <person name="Schneider J."/>
            <person name="Szczepanowski R."/>
            <person name="Tilker A."/>
            <person name="Viehoever P."/>
            <person name="Gartemann K.-H."/>
            <person name="Arnold W."/>
            <person name="Blom J."/>
            <person name="Brinkrolf K."/>
            <person name="Brune I."/>
            <person name="Goetker S."/>
            <person name="Weisshaar B."/>
            <person name="Goesmann A."/>
            <person name="Droege M."/>
            <person name="Puehler A."/>
        </authorList>
    </citation>
    <scope>NUCLEOTIDE SEQUENCE [LARGE SCALE GENOMIC DNA]</scope>
    <source>
        <strain evidence="12">DSM 44385 / JCM 11950 / CIP 105744 / CCUG 35717</strain>
    </source>
</reference>
<evidence type="ECO:0000256" key="6">
    <source>
        <dbReference type="ARBA" id="ARBA00022801"/>
    </source>
</evidence>
<dbReference type="InterPro" id="IPR036286">
    <property type="entry name" value="LexA/Signal_pep-like_sf"/>
</dbReference>
<dbReference type="PROSITE" id="PS00761">
    <property type="entry name" value="SPASE_I_3"/>
    <property type="match status" value="1"/>
</dbReference>
<keyword evidence="5 8" id="KW-0645">Protease</keyword>
<proteinExistence type="inferred from homology"/>
<dbReference type="Gene3D" id="2.10.109.10">
    <property type="entry name" value="Umud Fragment, subunit A"/>
    <property type="match status" value="1"/>
</dbReference>
<feature type="compositionally biased region" description="Basic and acidic residues" evidence="9">
    <location>
        <begin position="13"/>
        <end position="35"/>
    </location>
</feature>
<evidence type="ECO:0000256" key="9">
    <source>
        <dbReference type="SAM" id="MobiDB-lite"/>
    </source>
</evidence>
<feature type="transmembrane region" description="Helical" evidence="8">
    <location>
        <begin position="103"/>
        <end position="125"/>
    </location>
</feature>
<dbReference type="GO" id="GO:0009003">
    <property type="term" value="F:signal peptidase activity"/>
    <property type="evidence" value="ECO:0007669"/>
    <property type="project" value="UniProtKB-EC"/>
</dbReference>
<dbReference type="GO" id="GO:0005886">
    <property type="term" value="C:plasma membrane"/>
    <property type="evidence" value="ECO:0007669"/>
    <property type="project" value="UniProtKB-SubCell"/>
</dbReference>
<evidence type="ECO:0000256" key="7">
    <source>
        <dbReference type="PIRSR" id="PIRSR600223-1"/>
    </source>
</evidence>
<evidence type="ECO:0000256" key="8">
    <source>
        <dbReference type="RuleBase" id="RU362042"/>
    </source>
</evidence>
<dbReference type="SUPFAM" id="SSF51306">
    <property type="entry name" value="LexA/Signal peptidase"/>
    <property type="match status" value="1"/>
</dbReference>
<dbReference type="eggNOG" id="COG0681">
    <property type="taxonomic scope" value="Bacteria"/>
</dbReference>
<dbReference type="PANTHER" id="PTHR43390:SF1">
    <property type="entry name" value="CHLOROPLAST PROCESSING PEPTIDASE"/>
    <property type="match status" value="1"/>
</dbReference>
<dbReference type="NCBIfam" id="TIGR02227">
    <property type="entry name" value="sigpep_I_bact"/>
    <property type="match status" value="1"/>
</dbReference>
<dbReference type="HOGENOM" id="CLU_028723_0_1_11"/>
<comment type="catalytic activity">
    <reaction evidence="1 8">
        <text>Cleavage of hydrophobic, N-terminal signal or leader sequences from secreted and periplasmic proteins.</text>
        <dbReference type="EC" id="3.4.21.89"/>
    </reaction>
</comment>
<dbReference type="InterPro" id="IPR019758">
    <property type="entry name" value="Pept_S26A_signal_pept_1_CS"/>
</dbReference>
<dbReference type="KEGG" id="ckp:ckrop_1177"/>
<comment type="similarity">
    <text evidence="3 8">Belongs to the peptidase S26 family.</text>
</comment>
<evidence type="ECO:0000313" key="11">
    <source>
        <dbReference type="EMBL" id="ACR17922.1"/>
    </source>
</evidence>
<gene>
    <name evidence="11" type="primary">lepB1</name>
    <name evidence="11" type="ordered locus">ckrop_1177</name>
</gene>
<evidence type="ECO:0000256" key="1">
    <source>
        <dbReference type="ARBA" id="ARBA00000677"/>
    </source>
</evidence>
<evidence type="ECO:0000256" key="5">
    <source>
        <dbReference type="ARBA" id="ARBA00022670"/>
    </source>
</evidence>
<comment type="subcellular location">
    <subcellularLocation>
        <location evidence="2">Cell membrane</location>
        <topology evidence="2">Single-pass type II membrane protein</topology>
    </subcellularLocation>
    <subcellularLocation>
        <location evidence="8">Membrane</location>
        <topology evidence="8">Single-pass type II membrane protein</topology>
    </subcellularLocation>
</comment>
<sequence length="330" mass="36650">MTETNPSGWRPRTSPDRLRASRAKSIDRSSPDGRRVGPQPSHTSVRQDSRAFREKQRSRVGNRPSNRPIGRPNPPTGRRVTRAAAPSKRERSRKQSSRSERPWYIDVPIIIAIALIATIAFQAVVGRVYVIPSESMEPTLHGCTDCNNDRIFVNKMVYDFKDPKPGDVVVFKGPESWDNAYTTSRSSNRIVRGFQNLGSYIGLVAPDENDLVKRVIATGGQTVECLPGDNGVKVNGKDIDNSYIMNPPSRSVDTKGGSIACGGEYFGPVKVPEDHLWVMGDNRTNSRDSRFHMGDQYQGTVPVDNVIGRVDARILPFNRIGTVKHPQIQS</sequence>
<dbReference type="CDD" id="cd06530">
    <property type="entry name" value="S26_SPase_I"/>
    <property type="match status" value="1"/>
</dbReference>
<dbReference type="PROSITE" id="PS00501">
    <property type="entry name" value="SPASE_I_1"/>
    <property type="match status" value="1"/>
</dbReference>
<evidence type="ECO:0000256" key="3">
    <source>
        <dbReference type="ARBA" id="ARBA00009370"/>
    </source>
</evidence>
<protein>
    <recommendedName>
        <fullName evidence="4 8">Signal peptidase I</fullName>
        <ecNumber evidence="4 8">3.4.21.89</ecNumber>
    </recommendedName>
</protein>
<dbReference type="MEROPS" id="S26.024"/>
<keyword evidence="12" id="KW-1185">Reference proteome</keyword>
<dbReference type="InterPro" id="IPR019756">
    <property type="entry name" value="Pept_S26A_signal_pept_1_Ser-AS"/>
</dbReference>
<keyword evidence="6 8" id="KW-0378">Hydrolase</keyword>
<keyword evidence="8" id="KW-1133">Transmembrane helix</keyword>
<feature type="region of interest" description="Disordered" evidence="9">
    <location>
        <begin position="1"/>
        <end position="99"/>
    </location>
</feature>
<feature type="compositionally biased region" description="Basic and acidic residues" evidence="9">
    <location>
        <begin position="45"/>
        <end position="57"/>
    </location>
</feature>
<evidence type="ECO:0000256" key="2">
    <source>
        <dbReference type="ARBA" id="ARBA00004401"/>
    </source>
</evidence>
<feature type="domain" description="Peptidase S26" evidence="10">
    <location>
        <begin position="110"/>
        <end position="314"/>
    </location>
</feature>
<dbReference type="EC" id="3.4.21.89" evidence="4 8"/>
<feature type="active site" evidence="7">
    <location>
        <position position="213"/>
    </location>
</feature>
<evidence type="ECO:0000256" key="4">
    <source>
        <dbReference type="ARBA" id="ARBA00013208"/>
    </source>
</evidence>
<dbReference type="InterPro" id="IPR019533">
    <property type="entry name" value="Peptidase_S26"/>
</dbReference>